<dbReference type="Pfam" id="PF00682">
    <property type="entry name" value="HMGL-like"/>
    <property type="match status" value="1"/>
</dbReference>
<dbReference type="CDD" id="cd07938">
    <property type="entry name" value="DRE_TIM_HMGL"/>
    <property type="match status" value="1"/>
</dbReference>
<dbReference type="SUPFAM" id="SSF51569">
    <property type="entry name" value="Aldolase"/>
    <property type="match status" value="1"/>
</dbReference>
<evidence type="ECO:0000259" key="4">
    <source>
        <dbReference type="PROSITE" id="PS50991"/>
    </source>
</evidence>
<evidence type="ECO:0000256" key="1">
    <source>
        <dbReference type="ARBA" id="ARBA00009405"/>
    </source>
</evidence>
<dbReference type="RefSeq" id="WP_274373790.1">
    <property type="nucleotide sequence ID" value="NZ_CP072943.1"/>
</dbReference>
<dbReference type="EMBL" id="CP072943">
    <property type="protein sequence ID" value="QTX32549.1"/>
    <property type="molecule type" value="Genomic_DNA"/>
</dbReference>
<dbReference type="KEGG" id="aram:KAR29_00965"/>
<keyword evidence="2" id="KW-0479">Metal-binding</keyword>
<dbReference type="GO" id="GO:0004419">
    <property type="term" value="F:hydroxymethylglutaryl-CoA lyase activity"/>
    <property type="evidence" value="ECO:0007669"/>
    <property type="project" value="TreeGrafter"/>
</dbReference>
<keyword evidence="6" id="KW-1185">Reference proteome</keyword>
<dbReference type="PANTHER" id="PTHR42738:SF7">
    <property type="entry name" value="HYDROXYMETHYLGLUTARYL-COA LYASE"/>
    <property type="match status" value="1"/>
</dbReference>
<feature type="domain" description="Pyruvate carboxyltransferase" evidence="4">
    <location>
        <begin position="7"/>
        <end position="274"/>
    </location>
</feature>
<proteinExistence type="inferred from homology"/>
<reference evidence="6" key="1">
    <citation type="submission" date="2021-04" db="EMBL/GenBank/DDBJ databases">
        <title>A novel Synergistetes isolate from a pyrite-forming mixed culture.</title>
        <authorList>
            <person name="Bunk B."/>
            <person name="Sproer C."/>
            <person name="Spring S."/>
            <person name="Pester M."/>
        </authorList>
    </citation>
    <scope>NUCLEOTIDE SEQUENCE [LARGE SCALE GENOMIC DNA]</scope>
    <source>
        <strain evidence="6">J.5.4.2-T.3.5.2</strain>
    </source>
</reference>
<dbReference type="GO" id="GO:0046872">
    <property type="term" value="F:metal ion binding"/>
    <property type="evidence" value="ECO:0007669"/>
    <property type="project" value="UniProtKB-KW"/>
</dbReference>
<sequence length="310" mass="33547">MKIPQKISVCEVGPRDGLQNEKTLLDVDKKVKFIDNIQNAGIKIIEVGSFVNPKAVPQMADTEEVFSKTKKMDGVEYRALVLNARGLDRALQCGIKKVKFTLSASRSHQIENANHAVEDIFKKLSELSDIASQNHVVLSGAVSTAFGCPFEGVVSLEKILSVVERFVEAGITEISLSDTTGMANPRQVHRTCLEMRERFPSVLWSLHFHNTRGMGLANVLAGMEAGVTRFDASLGGLGGCPFAPGATGNIATEDLLHMCEEMGIETGVDLDRVIAAARSLGDWVGHELPGAVLKAGKTGDLHRRCAKNPR</sequence>
<protein>
    <submittedName>
        <fullName evidence="5">Hydroxymethylglutaryl-CoA lyase</fullName>
    </submittedName>
</protein>
<evidence type="ECO:0000256" key="3">
    <source>
        <dbReference type="ARBA" id="ARBA00023239"/>
    </source>
</evidence>
<dbReference type="InterPro" id="IPR043594">
    <property type="entry name" value="HMGL"/>
</dbReference>
<dbReference type="InterPro" id="IPR000891">
    <property type="entry name" value="PYR_CT"/>
</dbReference>
<comment type="similarity">
    <text evidence="1">Belongs to the HMG-CoA lyase family.</text>
</comment>
<dbReference type="GO" id="GO:0006552">
    <property type="term" value="P:L-leucine catabolic process"/>
    <property type="evidence" value="ECO:0007669"/>
    <property type="project" value="TreeGrafter"/>
</dbReference>
<dbReference type="FunFam" id="3.20.20.70:FF:000071">
    <property type="entry name" value="Hydroxymethylglutaryl-CoA lyase"/>
    <property type="match status" value="1"/>
</dbReference>
<organism evidence="5 6">
    <name type="scientific">Aminithiophilus ramosus</name>
    <dbReference type="NCBI Taxonomy" id="3029084"/>
    <lineage>
        <taxon>Bacteria</taxon>
        <taxon>Thermotogati</taxon>
        <taxon>Synergistota</taxon>
        <taxon>Synergistia</taxon>
        <taxon>Synergistales</taxon>
        <taxon>Aminithiophilaceae</taxon>
        <taxon>Aminithiophilus</taxon>
    </lineage>
</organism>
<name>A0A9Q7ADV4_9BACT</name>
<dbReference type="AlphaFoldDB" id="A0A9Q7ADV4"/>
<evidence type="ECO:0000313" key="6">
    <source>
        <dbReference type="Proteomes" id="UP000671879"/>
    </source>
</evidence>
<dbReference type="Proteomes" id="UP000671879">
    <property type="component" value="Chromosome"/>
</dbReference>
<keyword evidence="3 5" id="KW-0456">Lyase</keyword>
<evidence type="ECO:0000256" key="2">
    <source>
        <dbReference type="ARBA" id="ARBA00022723"/>
    </source>
</evidence>
<accession>A0A9Q7ADV4</accession>
<evidence type="ECO:0000313" key="5">
    <source>
        <dbReference type="EMBL" id="QTX32549.1"/>
    </source>
</evidence>
<dbReference type="NCBIfam" id="NF004283">
    <property type="entry name" value="PRK05692.1"/>
    <property type="match status" value="1"/>
</dbReference>
<gene>
    <name evidence="5" type="ORF">KAR29_00965</name>
</gene>
<dbReference type="PANTHER" id="PTHR42738">
    <property type="entry name" value="HYDROXYMETHYLGLUTARYL-COA LYASE"/>
    <property type="match status" value="1"/>
</dbReference>
<dbReference type="PROSITE" id="PS50991">
    <property type="entry name" value="PYR_CT"/>
    <property type="match status" value="1"/>
</dbReference>
<dbReference type="InterPro" id="IPR013785">
    <property type="entry name" value="Aldolase_TIM"/>
</dbReference>
<dbReference type="Gene3D" id="3.20.20.70">
    <property type="entry name" value="Aldolase class I"/>
    <property type="match status" value="1"/>
</dbReference>
<dbReference type="GO" id="GO:0046951">
    <property type="term" value="P:ketone body biosynthetic process"/>
    <property type="evidence" value="ECO:0007669"/>
    <property type="project" value="TreeGrafter"/>
</dbReference>